<comment type="subunit">
    <text evidence="9">Homohexamer.</text>
</comment>
<dbReference type="InterPro" id="IPR014729">
    <property type="entry name" value="Rossmann-like_a/b/a_fold"/>
</dbReference>
<feature type="binding site" evidence="9">
    <location>
        <position position="84"/>
    </location>
    <ligand>
        <name>substrate</name>
    </ligand>
</feature>
<feature type="domain" description="Cytidyltransferase-like" evidence="10">
    <location>
        <begin position="48"/>
        <end position="176"/>
    </location>
</feature>
<dbReference type="HAMAP" id="MF_00151">
    <property type="entry name" value="PPAT_bact"/>
    <property type="match status" value="1"/>
</dbReference>
<feature type="binding site" evidence="9">
    <location>
        <position position="60"/>
    </location>
    <ligand>
        <name>ATP</name>
        <dbReference type="ChEBI" id="CHEBI:30616"/>
    </ligand>
</feature>
<protein>
    <recommendedName>
        <fullName evidence="9">Phosphopantetheine adenylyltransferase</fullName>
        <ecNumber evidence="9">2.7.7.3</ecNumber>
    </recommendedName>
    <alternativeName>
        <fullName evidence="9">Dephospho-CoA pyrophosphorylase</fullName>
    </alternativeName>
    <alternativeName>
        <fullName evidence="9">Pantetheine-phosphate adenylyltransferase</fullName>
        <shortName evidence="9">PPAT</shortName>
    </alternativeName>
</protein>
<dbReference type="CDD" id="cd02163">
    <property type="entry name" value="PPAT"/>
    <property type="match status" value="1"/>
</dbReference>
<dbReference type="InterPro" id="IPR001980">
    <property type="entry name" value="PPAT"/>
</dbReference>
<comment type="pathway">
    <text evidence="9">Cofactor biosynthesis; coenzyme A biosynthesis; CoA from (R)-pantothenate: step 4/5.</text>
</comment>
<dbReference type="GO" id="GO:0005524">
    <property type="term" value="F:ATP binding"/>
    <property type="evidence" value="ECO:0007669"/>
    <property type="project" value="UniProtKB-KW"/>
</dbReference>
<comment type="cofactor">
    <cofactor evidence="9">
        <name>Mg(2+)</name>
        <dbReference type="ChEBI" id="CHEBI:18420"/>
    </cofactor>
</comment>
<keyword evidence="3 9" id="KW-0548">Nucleotidyltransferase</keyword>
<reference evidence="11 12" key="1">
    <citation type="submission" date="2016-09" db="EMBL/GenBank/DDBJ databases">
        <authorList>
            <person name="Kumanski S."/>
            <person name="Beatrice B."/>
        </authorList>
    </citation>
    <scope>NUCLEOTIDE SEQUENCE [LARGE SCALE GENOMIC DNA]</scope>
    <source>
        <strain evidence="11">Mankind</strain>
    </source>
</reference>
<organism evidence="11 12">
    <name type="scientific">Neisseria gonorrhoeae</name>
    <dbReference type="NCBI Taxonomy" id="485"/>
    <lineage>
        <taxon>Bacteria</taxon>
        <taxon>Pseudomonadati</taxon>
        <taxon>Pseudomonadota</taxon>
        <taxon>Betaproteobacteria</taxon>
        <taxon>Neisseriales</taxon>
        <taxon>Neisseriaceae</taxon>
        <taxon>Neisseria</taxon>
    </lineage>
</organism>
<evidence type="ECO:0000313" key="12">
    <source>
        <dbReference type="Proteomes" id="UP000182484"/>
    </source>
</evidence>
<evidence type="ECO:0000256" key="9">
    <source>
        <dbReference type="HAMAP-Rule" id="MF_00151"/>
    </source>
</evidence>
<dbReference type="GO" id="GO:0005737">
    <property type="term" value="C:cytoplasm"/>
    <property type="evidence" value="ECO:0007669"/>
    <property type="project" value="UniProtKB-SubCell"/>
</dbReference>
<keyword evidence="6 9" id="KW-0460">Magnesium</keyword>
<dbReference type="EC" id="2.7.7.3" evidence="9"/>
<dbReference type="SUPFAM" id="SSF52374">
    <property type="entry name" value="Nucleotidylyl transferase"/>
    <property type="match status" value="1"/>
</dbReference>
<dbReference type="PANTHER" id="PTHR21342">
    <property type="entry name" value="PHOSPHOPANTETHEINE ADENYLYLTRANSFERASE"/>
    <property type="match status" value="1"/>
</dbReference>
<evidence type="ECO:0000256" key="1">
    <source>
        <dbReference type="ARBA" id="ARBA00022490"/>
    </source>
</evidence>
<comment type="caution">
    <text evidence="11">The sequence shown here is derived from an EMBL/GenBank/DDBJ whole genome shotgun (WGS) entry which is preliminary data.</text>
</comment>
<name>A0AB74ETA2_NEIGO</name>
<dbReference type="Proteomes" id="UP000182484">
    <property type="component" value="Unassembled WGS sequence"/>
</dbReference>
<feature type="site" description="Transition state stabilizer" evidence="9">
    <location>
        <position position="60"/>
    </location>
</feature>
<dbReference type="Gene3D" id="3.40.50.620">
    <property type="entry name" value="HUPs"/>
    <property type="match status" value="1"/>
</dbReference>
<feature type="binding site" evidence="9">
    <location>
        <begin position="132"/>
        <end position="134"/>
    </location>
    <ligand>
        <name>ATP</name>
        <dbReference type="ChEBI" id="CHEBI:30616"/>
    </ligand>
</feature>
<evidence type="ECO:0000259" key="10">
    <source>
        <dbReference type="Pfam" id="PF01467"/>
    </source>
</evidence>
<evidence type="ECO:0000256" key="7">
    <source>
        <dbReference type="ARBA" id="ARBA00022993"/>
    </source>
</evidence>
<keyword evidence="5 9" id="KW-0067">ATP-binding</keyword>
<keyword evidence="1 9" id="KW-0963">Cytoplasm</keyword>
<comment type="catalytic activity">
    <reaction evidence="8 9">
        <text>(R)-4'-phosphopantetheine + ATP + H(+) = 3'-dephospho-CoA + diphosphate</text>
        <dbReference type="Rhea" id="RHEA:19801"/>
        <dbReference type="ChEBI" id="CHEBI:15378"/>
        <dbReference type="ChEBI" id="CHEBI:30616"/>
        <dbReference type="ChEBI" id="CHEBI:33019"/>
        <dbReference type="ChEBI" id="CHEBI:57328"/>
        <dbReference type="ChEBI" id="CHEBI:61723"/>
        <dbReference type="EC" id="2.7.7.3"/>
    </reaction>
</comment>
<comment type="function">
    <text evidence="9">Reversibly transfers an adenylyl group from ATP to 4'-phosphopantetheine, yielding dephospho-CoA (dPCoA) and pyrophosphate.</text>
</comment>
<keyword evidence="2 9" id="KW-0808">Transferase</keyword>
<keyword evidence="4 9" id="KW-0547">Nucleotide-binding</keyword>
<sequence>MQTMPSESTYFQTAFCFGHTIRMQTHKNTAGYEAGRNQMLPNTPRRAVYAGSFDPPTLGHLWMIRQAQSMFDELIVAIGINPDKRNTYTAAERQDMLCAITDNFPNVRIEVFQNRFLVHYAREVDAGFIVRGIRSTSDYEYERSMRHINSDLAPEISTVFLMPPREIAEVSSTMIKGLVGPEGWMETVKRYVPPAVYQKMIAEHHNNNA</sequence>
<feature type="binding site" evidence="9">
    <location>
        <position position="52"/>
    </location>
    <ligand>
        <name>substrate</name>
    </ligand>
</feature>
<dbReference type="Pfam" id="PF01467">
    <property type="entry name" value="CTP_transf_like"/>
    <property type="match status" value="1"/>
</dbReference>
<feature type="binding site" evidence="9">
    <location>
        <begin position="167"/>
        <end position="173"/>
    </location>
    <ligand>
        <name>ATP</name>
        <dbReference type="ChEBI" id="CHEBI:30616"/>
    </ligand>
</feature>
<feature type="binding site" evidence="9">
    <location>
        <position position="131"/>
    </location>
    <ligand>
        <name>substrate</name>
    </ligand>
</feature>
<dbReference type="NCBIfam" id="TIGR00125">
    <property type="entry name" value="cyt_tran_rel"/>
    <property type="match status" value="1"/>
</dbReference>
<proteinExistence type="inferred from homology"/>
<evidence type="ECO:0000256" key="3">
    <source>
        <dbReference type="ARBA" id="ARBA00022695"/>
    </source>
</evidence>
<dbReference type="GO" id="GO:0015937">
    <property type="term" value="P:coenzyme A biosynthetic process"/>
    <property type="evidence" value="ECO:0007669"/>
    <property type="project" value="UniProtKB-UniRule"/>
</dbReference>
<evidence type="ECO:0000256" key="4">
    <source>
        <dbReference type="ARBA" id="ARBA00022741"/>
    </source>
</evidence>
<dbReference type="NCBIfam" id="TIGR01510">
    <property type="entry name" value="coaD_prev_kdtB"/>
    <property type="match status" value="1"/>
</dbReference>
<gene>
    <name evidence="9 11" type="primary">coaD</name>
    <name evidence="11" type="ORF">ESCNG_290020</name>
</gene>
<feature type="binding site" evidence="9">
    <location>
        <position position="117"/>
    </location>
    <ligand>
        <name>substrate</name>
    </ligand>
</feature>
<dbReference type="PANTHER" id="PTHR21342:SF1">
    <property type="entry name" value="PHOSPHOPANTETHEINE ADENYLYLTRANSFERASE"/>
    <property type="match status" value="1"/>
</dbReference>
<dbReference type="InterPro" id="IPR004821">
    <property type="entry name" value="Cyt_trans-like"/>
</dbReference>
<comment type="subcellular location">
    <subcellularLocation>
        <location evidence="9">Cytoplasm</location>
    </subcellularLocation>
</comment>
<evidence type="ECO:0000256" key="8">
    <source>
        <dbReference type="ARBA" id="ARBA00029346"/>
    </source>
</evidence>
<keyword evidence="7 9" id="KW-0173">Coenzyme A biosynthesis</keyword>
<dbReference type="PRINTS" id="PR01020">
    <property type="entry name" value="LPSBIOSNTHSS"/>
</dbReference>
<comment type="similarity">
    <text evidence="9">Belongs to the bacterial CoaD family.</text>
</comment>
<dbReference type="GO" id="GO:0004595">
    <property type="term" value="F:pantetheine-phosphate adenylyltransferase activity"/>
    <property type="evidence" value="ECO:0007669"/>
    <property type="project" value="UniProtKB-UniRule"/>
</dbReference>
<evidence type="ECO:0000313" key="11">
    <source>
        <dbReference type="EMBL" id="SCW12957.1"/>
    </source>
</evidence>
<accession>A0AB74ETA2</accession>
<dbReference type="EMBL" id="FMTB01000022">
    <property type="protein sequence ID" value="SCW12957.1"/>
    <property type="molecule type" value="Genomic_DNA"/>
</dbReference>
<feature type="binding site" evidence="9">
    <location>
        <position position="142"/>
    </location>
    <ligand>
        <name>ATP</name>
        <dbReference type="ChEBI" id="CHEBI:30616"/>
    </ligand>
</feature>
<dbReference type="AlphaFoldDB" id="A0AB74ETA2"/>
<evidence type="ECO:0000256" key="6">
    <source>
        <dbReference type="ARBA" id="ARBA00022842"/>
    </source>
</evidence>
<feature type="binding site" evidence="9">
    <location>
        <begin position="52"/>
        <end position="53"/>
    </location>
    <ligand>
        <name>ATP</name>
        <dbReference type="ChEBI" id="CHEBI:30616"/>
    </ligand>
</feature>
<evidence type="ECO:0000256" key="5">
    <source>
        <dbReference type="ARBA" id="ARBA00022840"/>
    </source>
</evidence>
<evidence type="ECO:0000256" key="2">
    <source>
        <dbReference type="ARBA" id="ARBA00022679"/>
    </source>
</evidence>